<accession>A0A6B0VIK5</accession>
<keyword evidence="3" id="KW-1185">Reference proteome</keyword>
<gene>
    <name evidence="2" type="ORF">GS429_01555</name>
</gene>
<proteinExistence type="predicted"/>
<dbReference type="EMBL" id="WUYX01000007">
    <property type="protein sequence ID" value="MXV60776.1"/>
    <property type="molecule type" value="Genomic_DNA"/>
</dbReference>
<evidence type="ECO:0000259" key="1">
    <source>
        <dbReference type="Pfam" id="PF24035"/>
    </source>
</evidence>
<dbReference type="Proteomes" id="UP000434101">
    <property type="component" value="Unassembled WGS sequence"/>
</dbReference>
<name>A0A6B0VIK5_9EURY</name>
<dbReference type="AlphaFoldDB" id="A0A6B0VIK5"/>
<comment type="caution">
    <text evidence="2">The sequence shown here is derived from an EMBL/GenBank/DDBJ whole genome shotgun (WGS) entry which is preliminary data.</text>
</comment>
<organism evidence="2 3">
    <name type="scientific">Natronorubrum halalkaliphilum</name>
    <dbReference type="NCBI Taxonomy" id="2691917"/>
    <lineage>
        <taxon>Archaea</taxon>
        <taxon>Methanobacteriati</taxon>
        <taxon>Methanobacteriota</taxon>
        <taxon>Stenosarchaea group</taxon>
        <taxon>Halobacteria</taxon>
        <taxon>Halobacteriales</taxon>
        <taxon>Natrialbaceae</taxon>
        <taxon>Natronorubrum</taxon>
    </lineage>
</organism>
<dbReference type="Pfam" id="PF24035">
    <property type="entry name" value="DUF7344"/>
    <property type="match status" value="1"/>
</dbReference>
<sequence>MMSSSIDSDTVLGLCADQHRRIALAVLANEQRSLTRNDLTKAIAKHNHHVPVTEMPKERLSEVQISLHHVHLPKIEAAGLVNYDQERGLVEPTEQFEEVQPQLSALFEADLDLESPVEL</sequence>
<evidence type="ECO:0000313" key="3">
    <source>
        <dbReference type="Proteomes" id="UP000434101"/>
    </source>
</evidence>
<evidence type="ECO:0000313" key="2">
    <source>
        <dbReference type="EMBL" id="MXV60776.1"/>
    </source>
</evidence>
<dbReference type="InterPro" id="IPR055768">
    <property type="entry name" value="DUF7344"/>
</dbReference>
<protein>
    <recommendedName>
        <fullName evidence="1">DUF7344 domain-containing protein</fullName>
    </recommendedName>
</protein>
<reference evidence="2 3" key="1">
    <citation type="submission" date="2020-01" db="EMBL/GenBank/DDBJ databases">
        <title>Natronorubrum sp. JWXQ-INN 674 isolated from Inner Mongolia Autonomous Region of China.</title>
        <authorList>
            <person name="Xue Q."/>
        </authorList>
    </citation>
    <scope>NUCLEOTIDE SEQUENCE [LARGE SCALE GENOMIC DNA]</scope>
    <source>
        <strain evidence="2 3">JWXQ-INN-674</strain>
    </source>
</reference>
<feature type="domain" description="DUF7344" evidence="1">
    <location>
        <begin position="15"/>
        <end position="91"/>
    </location>
</feature>